<dbReference type="Proteomes" id="UP000185904">
    <property type="component" value="Unassembled WGS sequence"/>
</dbReference>
<comment type="caution">
    <text evidence="1">The sequence shown here is derived from an EMBL/GenBank/DDBJ whole genome shotgun (WGS) entry which is preliminary data.</text>
</comment>
<organism evidence="1 2">
    <name type="scientific">Fonsecaea nubica</name>
    <dbReference type="NCBI Taxonomy" id="856822"/>
    <lineage>
        <taxon>Eukaryota</taxon>
        <taxon>Fungi</taxon>
        <taxon>Dikarya</taxon>
        <taxon>Ascomycota</taxon>
        <taxon>Pezizomycotina</taxon>
        <taxon>Eurotiomycetes</taxon>
        <taxon>Chaetothyriomycetidae</taxon>
        <taxon>Chaetothyriales</taxon>
        <taxon>Herpotrichiellaceae</taxon>
        <taxon>Fonsecaea</taxon>
    </lineage>
</organism>
<evidence type="ECO:0000313" key="2">
    <source>
        <dbReference type="Proteomes" id="UP000185904"/>
    </source>
</evidence>
<protein>
    <submittedName>
        <fullName evidence="1">Uncharacterized protein</fullName>
    </submittedName>
</protein>
<reference evidence="1 2" key="1">
    <citation type="submission" date="2016-03" db="EMBL/GenBank/DDBJ databases">
        <title>The draft genome sequence of Fonsecaea nubica causative agent of cutaneous subcutaneous infection in human host.</title>
        <authorList>
            <person name="Costa F."/>
            <person name="Sybren D.H."/>
            <person name="Raittz R.T."/>
            <person name="Weiss V.A."/>
            <person name="Leao A.C."/>
            <person name="Gomes R."/>
            <person name="De Souza E.M."/>
            <person name="Pedrosa F.O."/>
            <person name="Steffens M.B."/>
            <person name="Bombassaro A."/>
            <person name="Tadra-Sfeir M.Z."/>
            <person name="Moreno L.F."/>
            <person name="Najafzadeh M.J."/>
            <person name="Felipe M.S."/>
            <person name="Teixeira M."/>
            <person name="Sun J."/>
            <person name="Xi L."/>
            <person name="Castro M.A."/>
            <person name="Vicente V.A."/>
        </authorList>
    </citation>
    <scope>NUCLEOTIDE SEQUENCE [LARGE SCALE GENOMIC DNA]</scope>
    <source>
        <strain evidence="1 2">CBS 269.64</strain>
    </source>
</reference>
<accession>A0A178C8S6</accession>
<dbReference type="OrthoDB" id="10598148at2759"/>
<proteinExistence type="predicted"/>
<evidence type="ECO:0000313" key="1">
    <source>
        <dbReference type="EMBL" id="OAL25804.1"/>
    </source>
</evidence>
<dbReference type="GeneID" id="34593748"/>
<sequence length="188" mass="21052">MICLGDLETAVATLRLSYYHALERIDCTDESTLLFHPGDPDFGGFDSVYTSTEGYQDWVFPLRHYNPRMPVETWVWMAGLSLLDYTVGDSHRRLVSSDLASVVLGSHWDNILVVLCPSDHLVPNKAKAANFDNLHVIPQGRTMLNRHLTEPLRITQTRISPQPGPLELKNLEIIHPVPPAPGMSLDLA</sequence>
<dbReference type="AlphaFoldDB" id="A0A178C8S6"/>
<gene>
    <name evidence="1" type="ORF">AYO20_10359</name>
</gene>
<dbReference type="RefSeq" id="XP_022495410.1">
    <property type="nucleotide sequence ID" value="XM_022648617.1"/>
</dbReference>
<keyword evidence="2" id="KW-1185">Reference proteome</keyword>
<dbReference type="EMBL" id="LVCJ01000109">
    <property type="protein sequence ID" value="OAL25804.1"/>
    <property type="molecule type" value="Genomic_DNA"/>
</dbReference>
<name>A0A178C8S6_9EURO</name>